<organism evidence="2 3">
    <name type="scientific">Lophiostoma macrostomum CBS 122681</name>
    <dbReference type="NCBI Taxonomy" id="1314788"/>
    <lineage>
        <taxon>Eukaryota</taxon>
        <taxon>Fungi</taxon>
        <taxon>Dikarya</taxon>
        <taxon>Ascomycota</taxon>
        <taxon>Pezizomycotina</taxon>
        <taxon>Dothideomycetes</taxon>
        <taxon>Pleosporomycetidae</taxon>
        <taxon>Pleosporales</taxon>
        <taxon>Lophiostomataceae</taxon>
        <taxon>Lophiostoma</taxon>
    </lineage>
</organism>
<dbReference type="InterPro" id="IPR051531">
    <property type="entry name" value="N-acetyltransferase"/>
</dbReference>
<dbReference type="GO" id="GO:0016747">
    <property type="term" value="F:acyltransferase activity, transferring groups other than amino-acyl groups"/>
    <property type="evidence" value="ECO:0007669"/>
    <property type="project" value="InterPro"/>
</dbReference>
<dbReference type="Gene3D" id="3.40.630.30">
    <property type="match status" value="1"/>
</dbReference>
<gene>
    <name evidence="2" type="ORF">K491DRAFT_609723</name>
</gene>
<feature type="domain" description="N-acetyltransferase" evidence="1">
    <location>
        <begin position="27"/>
        <end position="177"/>
    </location>
</feature>
<dbReference type="GO" id="GO:0005840">
    <property type="term" value="C:ribosome"/>
    <property type="evidence" value="ECO:0007669"/>
    <property type="project" value="UniProtKB-KW"/>
</dbReference>
<dbReference type="Pfam" id="PF13302">
    <property type="entry name" value="Acetyltransf_3"/>
    <property type="match status" value="1"/>
</dbReference>
<dbReference type="PANTHER" id="PTHR43792">
    <property type="entry name" value="GNAT FAMILY, PUTATIVE (AFU_ORTHOLOGUE AFUA_3G00765)-RELATED-RELATED"/>
    <property type="match status" value="1"/>
</dbReference>
<dbReference type="InterPro" id="IPR000182">
    <property type="entry name" value="GNAT_dom"/>
</dbReference>
<protein>
    <submittedName>
        <fullName evidence="2">Including n-acetylases of ribosomal protein</fullName>
    </submittedName>
</protein>
<keyword evidence="2" id="KW-0687">Ribonucleoprotein</keyword>
<dbReference type="OrthoDB" id="630895at2759"/>
<dbReference type="EMBL" id="MU004471">
    <property type="protein sequence ID" value="KAF2649982.1"/>
    <property type="molecule type" value="Genomic_DNA"/>
</dbReference>
<dbReference type="InterPro" id="IPR016181">
    <property type="entry name" value="Acyl_CoA_acyltransferase"/>
</dbReference>
<dbReference type="SUPFAM" id="SSF55729">
    <property type="entry name" value="Acyl-CoA N-acyltransferases (Nat)"/>
    <property type="match status" value="1"/>
</dbReference>
<sequence>MTDPNFHIQTPRLYISYFLASVDAHCDFFVDLYNSPEVVIANRGVPMFVANREEARAKIENDAKQQLQTGFGRFLVSLRPVDVSKDDKSPVSFSEQLKTLESIGMVSMKIRSEPGSPKVPDIGFSQLPQYCGKGYATEALSALLEYFEREKSVKEVLGFCMPDNENSKKMFKRLDFESRGVRLLKEFTRGGVGVHGLVFTKKGMKGDLSEYGL</sequence>
<evidence type="ECO:0000313" key="2">
    <source>
        <dbReference type="EMBL" id="KAF2649982.1"/>
    </source>
</evidence>
<keyword evidence="2" id="KW-0689">Ribosomal protein</keyword>
<accession>A0A6A6SR26</accession>
<reference evidence="2" key="1">
    <citation type="journal article" date="2020" name="Stud. Mycol.">
        <title>101 Dothideomycetes genomes: a test case for predicting lifestyles and emergence of pathogens.</title>
        <authorList>
            <person name="Haridas S."/>
            <person name="Albert R."/>
            <person name="Binder M."/>
            <person name="Bloem J."/>
            <person name="Labutti K."/>
            <person name="Salamov A."/>
            <person name="Andreopoulos B."/>
            <person name="Baker S."/>
            <person name="Barry K."/>
            <person name="Bills G."/>
            <person name="Bluhm B."/>
            <person name="Cannon C."/>
            <person name="Castanera R."/>
            <person name="Culley D."/>
            <person name="Daum C."/>
            <person name="Ezra D."/>
            <person name="Gonzalez J."/>
            <person name="Henrissat B."/>
            <person name="Kuo A."/>
            <person name="Liang C."/>
            <person name="Lipzen A."/>
            <person name="Lutzoni F."/>
            <person name="Magnuson J."/>
            <person name="Mondo S."/>
            <person name="Nolan M."/>
            <person name="Ohm R."/>
            <person name="Pangilinan J."/>
            <person name="Park H.-J."/>
            <person name="Ramirez L."/>
            <person name="Alfaro M."/>
            <person name="Sun H."/>
            <person name="Tritt A."/>
            <person name="Yoshinaga Y."/>
            <person name="Zwiers L.-H."/>
            <person name="Turgeon B."/>
            <person name="Goodwin S."/>
            <person name="Spatafora J."/>
            <person name="Crous P."/>
            <person name="Grigoriev I."/>
        </authorList>
    </citation>
    <scope>NUCLEOTIDE SEQUENCE</scope>
    <source>
        <strain evidence="2">CBS 122681</strain>
    </source>
</reference>
<dbReference type="AlphaFoldDB" id="A0A6A6SR26"/>
<keyword evidence="3" id="KW-1185">Reference proteome</keyword>
<dbReference type="PANTHER" id="PTHR43792:SF16">
    <property type="entry name" value="N-ACETYLTRANSFERASE DOMAIN-CONTAINING PROTEIN"/>
    <property type="match status" value="1"/>
</dbReference>
<name>A0A6A6SR26_9PLEO</name>
<evidence type="ECO:0000259" key="1">
    <source>
        <dbReference type="Pfam" id="PF13302"/>
    </source>
</evidence>
<dbReference type="Proteomes" id="UP000799324">
    <property type="component" value="Unassembled WGS sequence"/>
</dbReference>
<evidence type="ECO:0000313" key="3">
    <source>
        <dbReference type="Proteomes" id="UP000799324"/>
    </source>
</evidence>
<proteinExistence type="predicted"/>